<dbReference type="GO" id="GO:0045259">
    <property type="term" value="C:proton-transporting ATP synthase complex"/>
    <property type="evidence" value="ECO:0007669"/>
    <property type="project" value="UniProtKB-KW"/>
</dbReference>
<dbReference type="PANTHER" id="PTHR42823:SF3">
    <property type="entry name" value="ATP SYNTHASE SUBUNIT A, CHLOROPLASTIC"/>
    <property type="match status" value="1"/>
</dbReference>
<feature type="transmembrane region" description="Helical" evidence="11">
    <location>
        <begin position="125"/>
        <end position="145"/>
    </location>
</feature>
<comment type="subcellular location">
    <subcellularLocation>
        <location evidence="11 12">Cell membrane</location>
        <topology evidence="11 12">Multi-pass membrane protein</topology>
    </subcellularLocation>
    <subcellularLocation>
        <location evidence="1">Membrane</location>
        <topology evidence="1">Multi-pass membrane protein</topology>
    </subcellularLocation>
</comment>
<evidence type="ECO:0000256" key="1">
    <source>
        <dbReference type="ARBA" id="ARBA00004141"/>
    </source>
</evidence>
<dbReference type="GO" id="GO:0042777">
    <property type="term" value="P:proton motive force-driven plasma membrane ATP synthesis"/>
    <property type="evidence" value="ECO:0007669"/>
    <property type="project" value="TreeGrafter"/>
</dbReference>
<dbReference type="PRINTS" id="PR00123">
    <property type="entry name" value="ATPASEA"/>
</dbReference>
<dbReference type="InterPro" id="IPR035908">
    <property type="entry name" value="F0_ATP_A_sf"/>
</dbReference>
<dbReference type="EMBL" id="VFOR01000002">
    <property type="protein sequence ID" value="TQL57590.1"/>
    <property type="molecule type" value="Genomic_DNA"/>
</dbReference>
<feature type="transmembrane region" description="Helical" evidence="11">
    <location>
        <begin position="95"/>
        <end position="119"/>
    </location>
</feature>
<feature type="transmembrane region" description="Helical" evidence="11">
    <location>
        <begin position="165"/>
        <end position="185"/>
    </location>
</feature>
<keyword evidence="8 11" id="KW-0406">Ion transport</keyword>
<comment type="function">
    <text evidence="11 12">Key component of the proton channel; it plays a direct role in the translocation of protons across the membrane.</text>
</comment>
<dbReference type="Pfam" id="PF00119">
    <property type="entry name" value="ATP-synt_A"/>
    <property type="match status" value="1"/>
</dbReference>
<dbReference type="CDD" id="cd00310">
    <property type="entry name" value="ATP-synt_Fo_a_6"/>
    <property type="match status" value="1"/>
</dbReference>
<dbReference type="Proteomes" id="UP000316196">
    <property type="component" value="Unassembled WGS sequence"/>
</dbReference>
<evidence type="ECO:0000256" key="12">
    <source>
        <dbReference type="RuleBase" id="RU000483"/>
    </source>
</evidence>
<dbReference type="Gene3D" id="1.20.120.220">
    <property type="entry name" value="ATP synthase, F0 complex, subunit A"/>
    <property type="match status" value="1"/>
</dbReference>
<reference evidence="13 14" key="1">
    <citation type="submission" date="2019-06" db="EMBL/GenBank/DDBJ databases">
        <title>Sequencing the genomes of 1000 actinobacteria strains.</title>
        <authorList>
            <person name="Klenk H.-P."/>
        </authorList>
    </citation>
    <scope>NUCLEOTIDE SEQUENCE [LARGE SCALE GENOMIC DNA]</scope>
    <source>
        <strain evidence="13 14">DSM 8251</strain>
    </source>
</reference>
<keyword evidence="6 11" id="KW-0375">Hydrogen ion transport</keyword>
<comment type="caution">
    <text evidence="13">The sequence shown here is derived from an EMBL/GenBank/DDBJ whole genome shotgun (WGS) entry which is preliminary data.</text>
</comment>
<dbReference type="SUPFAM" id="SSF81336">
    <property type="entry name" value="F1F0 ATP synthase subunit A"/>
    <property type="match status" value="1"/>
</dbReference>
<organism evidence="13 14">
    <name type="scientific">Propioniferax innocua</name>
    <dbReference type="NCBI Taxonomy" id="1753"/>
    <lineage>
        <taxon>Bacteria</taxon>
        <taxon>Bacillati</taxon>
        <taxon>Actinomycetota</taxon>
        <taxon>Actinomycetes</taxon>
        <taxon>Propionibacteriales</taxon>
        <taxon>Propionibacteriaceae</taxon>
        <taxon>Propioniferax</taxon>
    </lineage>
</organism>
<dbReference type="NCBIfam" id="TIGR01131">
    <property type="entry name" value="ATP_synt_6_or_A"/>
    <property type="match status" value="1"/>
</dbReference>
<evidence type="ECO:0000256" key="9">
    <source>
        <dbReference type="ARBA" id="ARBA00023136"/>
    </source>
</evidence>
<evidence type="ECO:0000256" key="8">
    <source>
        <dbReference type="ARBA" id="ARBA00023065"/>
    </source>
</evidence>
<dbReference type="GO" id="GO:0046933">
    <property type="term" value="F:proton-transporting ATP synthase activity, rotational mechanism"/>
    <property type="evidence" value="ECO:0007669"/>
    <property type="project" value="UniProtKB-UniRule"/>
</dbReference>
<dbReference type="PANTHER" id="PTHR42823">
    <property type="entry name" value="ATP SYNTHASE SUBUNIT A, CHLOROPLASTIC"/>
    <property type="match status" value="1"/>
</dbReference>
<feature type="transmembrane region" description="Helical" evidence="11">
    <location>
        <begin position="39"/>
        <end position="57"/>
    </location>
</feature>
<dbReference type="AlphaFoldDB" id="A0A542ZBG9"/>
<dbReference type="InterPro" id="IPR045082">
    <property type="entry name" value="ATP_syn_F0_a_bact/chloroplast"/>
</dbReference>
<evidence type="ECO:0000256" key="5">
    <source>
        <dbReference type="ARBA" id="ARBA00022692"/>
    </source>
</evidence>
<dbReference type="InterPro" id="IPR000568">
    <property type="entry name" value="ATP_synth_F0_asu"/>
</dbReference>
<dbReference type="InterPro" id="IPR023011">
    <property type="entry name" value="ATP_synth_F0_asu_AS"/>
</dbReference>
<protein>
    <recommendedName>
        <fullName evidence="11 12">ATP synthase subunit a</fullName>
    </recommendedName>
    <alternativeName>
        <fullName evidence="11">ATP synthase F0 sector subunit a</fullName>
    </alternativeName>
    <alternativeName>
        <fullName evidence="11">F-ATPase subunit 6</fullName>
    </alternativeName>
</protein>
<feature type="transmembrane region" description="Helical" evidence="11">
    <location>
        <begin position="191"/>
        <end position="214"/>
    </location>
</feature>
<keyword evidence="10 11" id="KW-0066">ATP synthesis</keyword>
<evidence type="ECO:0000313" key="13">
    <source>
        <dbReference type="EMBL" id="TQL57590.1"/>
    </source>
</evidence>
<feature type="transmembrane region" description="Helical" evidence="11">
    <location>
        <begin position="226"/>
        <end position="249"/>
    </location>
</feature>
<evidence type="ECO:0000313" key="14">
    <source>
        <dbReference type="Proteomes" id="UP000316196"/>
    </source>
</evidence>
<comment type="similarity">
    <text evidence="2 11 12">Belongs to the ATPase A chain family.</text>
</comment>
<evidence type="ECO:0000256" key="2">
    <source>
        <dbReference type="ARBA" id="ARBA00006810"/>
    </source>
</evidence>
<keyword evidence="9 11" id="KW-0472">Membrane</keyword>
<dbReference type="GO" id="GO:0005886">
    <property type="term" value="C:plasma membrane"/>
    <property type="evidence" value="ECO:0007669"/>
    <property type="project" value="UniProtKB-SubCell"/>
</dbReference>
<keyword evidence="5 11" id="KW-0812">Transmembrane</keyword>
<accession>A0A542ZBG9</accession>
<dbReference type="HAMAP" id="MF_01393">
    <property type="entry name" value="ATP_synth_a_bact"/>
    <property type="match status" value="1"/>
</dbReference>
<evidence type="ECO:0000256" key="11">
    <source>
        <dbReference type="HAMAP-Rule" id="MF_01393"/>
    </source>
</evidence>
<keyword evidence="3 11" id="KW-0813">Transport</keyword>
<evidence type="ECO:0000256" key="7">
    <source>
        <dbReference type="ARBA" id="ARBA00022989"/>
    </source>
</evidence>
<keyword evidence="11" id="KW-1003">Cell membrane</keyword>
<keyword evidence="14" id="KW-1185">Reference proteome</keyword>
<gene>
    <name evidence="11" type="primary">atpB</name>
    <name evidence="13" type="ORF">FB460_1423</name>
</gene>
<evidence type="ECO:0000256" key="6">
    <source>
        <dbReference type="ARBA" id="ARBA00022781"/>
    </source>
</evidence>
<sequence>MGSLTLPLIPMAGGGGYTPPSADDFIYDPILGTTWLNKVFLQSILALIIVMVLWFVLSRNLKVVPGKRQFFGEMLYDFIRNGVGRDMIGHDFRRYLPWLLAFFTFILVNNWFGQVFFVMLPTYSLVGYAYGSALLVWIIYITAGIRKHGLLKYLKLQTMPEGVPWFLYLMIIPLEVLSNFITRPITLALRLFANMFAGHLVIMVFVVGGGFLVTQADGLINNIGGGVSLIFSFAVFGLELFIGALQAYIFTVLAAQYIESSISEAH</sequence>
<keyword evidence="4 11" id="KW-0138">CF(0)</keyword>
<keyword evidence="7 11" id="KW-1133">Transmembrane helix</keyword>
<dbReference type="PROSITE" id="PS00449">
    <property type="entry name" value="ATPASE_A"/>
    <property type="match status" value="1"/>
</dbReference>
<evidence type="ECO:0000256" key="4">
    <source>
        <dbReference type="ARBA" id="ARBA00022547"/>
    </source>
</evidence>
<name>A0A542ZBG9_9ACTN</name>
<evidence type="ECO:0000256" key="3">
    <source>
        <dbReference type="ARBA" id="ARBA00022448"/>
    </source>
</evidence>
<proteinExistence type="inferred from homology"/>
<evidence type="ECO:0000256" key="10">
    <source>
        <dbReference type="ARBA" id="ARBA00023310"/>
    </source>
</evidence>